<evidence type="ECO:0000259" key="5">
    <source>
        <dbReference type="PROSITE" id="PS50102"/>
    </source>
</evidence>
<evidence type="ECO:0000313" key="7">
    <source>
        <dbReference type="Proteomes" id="UP000515908"/>
    </source>
</evidence>
<dbReference type="EMBL" id="LR877148">
    <property type="protein sequence ID" value="CAD2214752.1"/>
    <property type="molecule type" value="Genomic_DNA"/>
</dbReference>
<keyword evidence="2 3" id="KW-0694">RNA-binding</keyword>
<dbReference type="Gene3D" id="3.30.70.330">
    <property type="match status" value="2"/>
</dbReference>
<organism evidence="6 7">
    <name type="scientific">Angomonas deanei</name>
    <dbReference type="NCBI Taxonomy" id="59799"/>
    <lineage>
        <taxon>Eukaryota</taxon>
        <taxon>Discoba</taxon>
        <taxon>Euglenozoa</taxon>
        <taxon>Kinetoplastea</taxon>
        <taxon>Metakinetoplastina</taxon>
        <taxon>Trypanosomatida</taxon>
        <taxon>Trypanosomatidae</taxon>
        <taxon>Strigomonadinae</taxon>
        <taxon>Angomonas</taxon>
    </lineage>
</organism>
<feature type="region of interest" description="Disordered" evidence="4">
    <location>
        <begin position="196"/>
        <end position="235"/>
    </location>
</feature>
<dbReference type="SMART" id="SM00360">
    <property type="entry name" value="RRM"/>
    <property type="match status" value="2"/>
</dbReference>
<dbReference type="InterPro" id="IPR012677">
    <property type="entry name" value="Nucleotide-bd_a/b_plait_sf"/>
</dbReference>
<reference evidence="6 7" key="1">
    <citation type="submission" date="2020-08" db="EMBL/GenBank/DDBJ databases">
        <authorList>
            <person name="Newling K."/>
            <person name="Davey J."/>
            <person name="Forrester S."/>
        </authorList>
    </citation>
    <scope>NUCLEOTIDE SEQUENCE [LARGE SCALE GENOMIC DNA]</scope>
    <source>
        <strain evidence="7">Crithidia deanei Carvalho (ATCC PRA-265)</strain>
    </source>
</reference>
<protein>
    <submittedName>
        <fullName evidence="6">RNA recognition motif. (A.k.a. RRM, RBD, or RNP domain), putative</fullName>
    </submittedName>
</protein>
<evidence type="ECO:0000256" key="1">
    <source>
        <dbReference type="ARBA" id="ARBA00022737"/>
    </source>
</evidence>
<evidence type="ECO:0000256" key="3">
    <source>
        <dbReference type="PROSITE-ProRule" id="PRU00176"/>
    </source>
</evidence>
<dbReference type="InterPro" id="IPR000504">
    <property type="entry name" value="RRM_dom"/>
</dbReference>
<dbReference type="OrthoDB" id="439808at2759"/>
<feature type="domain" description="RRM" evidence="5">
    <location>
        <begin position="127"/>
        <end position="206"/>
    </location>
</feature>
<dbReference type="AlphaFoldDB" id="S9UZ79"/>
<evidence type="ECO:0000256" key="2">
    <source>
        <dbReference type="ARBA" id="ARBA00022884"/>
    </source>
</evidence>
<dbReference type="SUPFAM" id="SSF54928">
    <property type="entry name" value="RNA-binding domain, RBD"/>
    <property type="match status" value="2"/>
</dbReference>
<dbReference type="PROSITE" id="PS50102">
    <property type="entry name" value="RRM"/>
    <property type="match status" value="2"/>
</dbReference>
<name>S9UZ79_9TRYP</name>
<dbReference type="CDD" id="cd00590">
    <property type="entry name" value="RRM_SF"/>
    <property type="match status" value="2"/>
</dbReference>
<dbReference type="Pfam" id="PF00076">
    <property type="entry name" value="RRM_1"/>
    <property type="match status" value="2"/>
</dbReference>
<keyword evidence="7" id="KW-1185">Reference proteome</keyword>
<dbReference type="PANTHER" id="PTHR24012">
    <property type="entry name" value="RNA BINDING PROTEIN"/>
    <property type="match status" value="1"/>
</dbReference>
<sequence>MNGNDEPYKPKLTVELPKEEGTAGPSVNAAATTPSQTPHVSTNIFVAGLPPYWDEDHLRNFYKQYGDIISVKLVKKRHFGFVMFRNPADAHNAINKTHLLKPDPNLITVLHVSIAMHDEGVDGEPNERLFVRGLPQWATKEHLQFLFSKYGKILDCAVLMNPLGQCKGSGFVQFSTLQEADAALADKETIRMDDWPQPLELKYSEKPDVRRQRQERNRDRHQRSPKFRNNNNLNMQMNNIPISPAMYAPHSQPISLLPSPQSYAMMNPVPMPMMYPPSLPNTPVPTHMYQNQIYNVATPNVPFFQPQYILPNQRISPQQGDIHLVGGPLTEEIVRMLVQPFGAIELVSPPSNEQAGFIVRMQDRSLHKTIAQQLNGTYFSTGQLLTTALYA</sequence>
<accession>S9UZ79</accession>
<evidence type="ECO:0000313" key="6">
    <source>
        <dbReference type="EMBL" id="CAD2214752.1"/>
    </source>
</evidence>
<dbReference type="Proteomes" id="UP000515908">
    <property type="component" value="Chromosome 04"/>
</dbReference>
<dbReference type="VEuPathDB" id="TriTrypDB:ADEAN_000220300"/>
<dbReference type="InterPro" id="IPR035979">
    <property type="entry name" value="RBD_domain_sf"/>
</dbReference>
<proteinExistence type="predicted"/>
<feature type="compositionally biased region" description="Basic and acidic residues" evidence="4">
    <location>
        <begin position="202"/>
        <end position="218"/>
    </location>
</feature>
<keyword evidence="1" id="KW-0677">Repeat</keyword>
<gene>
    <name evidence="6" type="ORF">ADEAN_000220300</name>
</gene>
<feature type="domain" description="RRM" evidence="5">
    <location>
        <begin position="42"/>
        <end position="117"/>
    </location>
</feature>
<feature type="region of interest" description="Disordered" evidence="4">
    <location>
        <begin position="1"/>
        <end position="35"/>
    </location>
</feature>
<evidence type="ECO:0000256" key="4">
    <source>
        <dbReference type="SAM" id="MobiDB-lite"/>
    </source>
</evidence>
<dbReference type="FunFam" id="3.30.70.330:FF:000778">
    <property type="entry name" value="RNA-binding protein-like protein"/>
    <property type="match status" value="1"/>
</dbReference>
<dbReference type="GO" id="GO:0003723">
    <property type="term" value="F:RNA binding"/>
    <property type="evidence" value="ECO:0007669"/>
    <property type="project" value="UniProtKB-UniRule"/>
</dbReference>